<accession>A0ABN4GMG8</accession>
<feature type="region of interest" description="Disordered" evidence="1">
    <location>
        <begin position="30"/>
        <end position="66"/>
    </location>
</feature>
<organism evidence="2 3">
    <name type="scientific">Streptomyces incarnatus</name>
    <dbReference type="NCBI Taxonomy" id="665007"/>
    <lineage>
        <taxon>Bacteria</taxon>
        <taxon>Bacillati</taxon>
        <taxon>Actinomycetota</taxon>
        <taxon>Actinomycetes</taxon>
        <taxon>Kitasatosporales</taxon>
        <taxon>Streptomycetaceae</taxon>
        <taxon>Streptomyces</taxon>
    </lineage>
</organism>
<dbReference type="RefSeq" id="WP_208903852.1">
    <property type="nucleotide sequence ID" value="NZ_CP011497.1"/>
</dbReference>
<proteinExistence type="predicted"/>
<dbReference type="EMBL" id="CP011497">
    <property type="protein sequence ID" value="AKJ14968.1"/>
    <property type="molecule type" value="Genomic_DNA"/>
</dbReference>
<evidence type="ECO:0000256" key="1">
    <source>
        <dbReference type="SAM" id="MobiDB-lite"/>
    </source>
</evidence>
<sequence>MHDEVTAALLRALRQPHRPVSRARAADRLVQFPGRRGDGEATAGDVPAQRHASAAPTGAAIRRDTA</sequence>
<name>A0ABN4GMG8_9ACTN</name>
<evidence type="ECO:0000313" key="2">
    <source>
        <dbReference type="EMBL" id="AKJ14968.1"/>
    </source>
</evidence>
<reference evidence="2 3" key="1">
    <citation type="journal article" date="2015" name="ISME J.">
        <title>Draft Genome Sequence of Streptomyces incarnatus NRRL8089, which Produces the Nucleoside Antibiotic Sinefungin.</title>
        <authorList>
            <person name="Oshima K."/>
            <person name="Hattori M."/>
            <person name="Shimizu H."/>
            <person name="Fukuda K."/>
            <person name="Nemoto M."/>
            <person name="Inagaki K."/>
            <person name="Tamura T."/>
        </authorList>
    </citation>
    <scope>NUCLEOTIDE SEQUENCE [LARGE SCALE GENOMIC DNA]</scope>
    <source>
        <strain evidence="2 3">NRRL 8089</strain>
    </source>
</reference>
<keyword evidence="3" id="KW-1185">Reference proteome</keyword>
<gene>
    <name evidence="2" type="ORF">ABB07_34390</name>
</gene>
<protein>
    <submittedName>
        <fullName evidence="2">Uncharacterized protein</fullName>
    </submittedName>
</protein>
<evidence type="ECO:0000313" key="3">
    <source>
        <dbReference type="Proteomes" id="UP000035366"/>
    </source>
</evidence>
<dbReference type="Proteomes" id="UP000035366">
    <property type="component" value="Chromosome"/>
</dbReference>